<feature type="region of interest" description="Disordered" evidence="1">
    <location>
        <begin position="367"/>
        <end position="403"/>
    </location>
</feature>
<gene>
    <name evidence="2" type="ORF">HOLleu_13311</name>
</gene>
<feature type="compositionally biased region" description="Basic and acidic residues" evidence="1">
    <location>
        <begin position="61"/>
        <end position="71"/>
    </location>
</feature>
<keyword evidence="3" id="KW-1185">Reference proteome</keyword>
<dbReference type="AlphaFoldDB" id="A0A9Q1CCC6"/>
<dbReference type="PANTHER" id="PTHR34239:SF2">
    <property type="entry name" value="TRANSPOSABLE ELEMENT P TRANSPOSASE_THAP9 CONSERVED DOMAIN-CONTAINING PROTEIN"/>
    <property type="match status" value="1"/>
</dbReference>
<sequence length="403" mass="44673">MSVAGEKFKDNSEGCAASTSGGSKQPKAGVPATDNTGSREPSVNTPATLKAQTNTTKQKKSTRDKGKESSKAKFNRSAQEGAVQKRLDHLESMLEKLISNMYYEDGSDTTGHVTVPCREHENNEEGEVFDPQQADTATDSVDNDNISTKTAGSDTHKPMGFALKFAGPSDEGAPLDSELAGSVNFLLTNKLEEKQLTETGQKYLRPSNCDFLVVPKVNPVIWEHLTPGTRSNDARLQRCQKPLLKGLTAWLASLKDRQGLITESEQDGIALLCNANFELNALRKELIKPELNKRYSHLCKPTVTPTQWLFGDDLQKTVKELDEQQKAVGAIRQQRPRFGFHPYRANTEFSDSRRRFADAGWVRRGGANSRSFLGPRRQLPNPPGRQTYKQAKQMNAGKQPRRV</sequence>
<proteinExistence type="predicted"/>
<feature type="region of interest" description="Disordered" evidence="1">
    <location>
        <begin position="121"/>
        <end position="144"/>
    </location>
</feature>
<dbReference type="EMBL" id="JAIZAY010000005">
    <property type="protein sequence ID" value="KAJ8042292.1"/>
    <property type="molecule type" value="Genomic_DNA"/>
</dbReference>
<reference evidence="2" key="1">
    <citation type="submission" date="2021-10" db="EMBL/GenBank/DDBJ databases">
        <title>Tropical sea cucumber genome reveals ecological adaptation and Cuvierian tubules defense mechanism.</title>
        <authorList>
            <person name="Chen T."/>
        </authorList>
    </citation>
    <scope>NUCLEOTIDE SEQUENCE</scope>
    <source>
        <strain evidence="2">Nanhai2018</strain>
        <tissue evidence="2">Muscle</tissue>
    </source>
</reference>
<evidence type="ECO:0000313" key="2">
    <source>
        <dbReference type="EMBL" id="KAJ8042292.1"/>
    </source>
</evidence>
<name>A0A9Q1CCC6_HOLLE</name>
<accession>A0A9Q1CCC6</accession>
<evidence type="ECO:0000256" key="1">
    <source>
        <dbReference type="SAM" id="MobiDB-lite"/>
    </source>
</evidence>
<evidence type="ECO:0000313" key="3">
    <source>
        <dbReference type="Proteomes" id="UP001152320"/>
    </source>
</evidence>
<protein>
    <submittedName>
        <fullName evidence="2">Uncharacterized protein</fullName>
    </submittedName>
</protein>
<organism evidence="2 3">
    <name type="scientific">Holothuria leucospilota</name>
    <name type="common">Black long sea cucumber</name>
    <name type="synonym">Mertensiothuria leucospilota</name>
    <dbReference type="NCBI Taxonomy" id="206669"/>
    <lineage>
        <taxon>Eukaryota</taxon>
        <taxon>Metazoa</taxon>
        <taxon>Echinodermata</taxon>
        <taxon>Eleutherozoa</taxon>
        <taxon>Echinozoa</taxon>
        <taxon>Holothuroidea</taxon>
        <taxon>Aspidochirotacea</taxon>
        <taxon>Aspidochirotida</taxon>
        <taxon>Holothuriidae</taxon>
        <taxon>Holothuria</taxon>
    </lineage>
</organism>
<feature type="region of interest" description="Disordered" evidence="1">
    <location>
        <begin position="1"/>
        <end position="82"/>
    </location>
</feature>
<feature type="compositionally biased region" description="Basic and acidic residues" evidence="1">
    <location>
        <begin position="1"/>
        <end position="12"/>
    </location>
</feature>
<dbReference type="PANTHER" id="PTHR34239">
    <property type="entry name" value="APPLE DOMAIN-CONTAINING PROTEIN"/>
    <property type="match status" value="1"/>
</dbReference>
<dbReference type="Proteomes" id="UP001152320">
    <property type="component" value="Chromosome 5"/>
</dbReference>
<dbReference type="OrthoDB" id="7701249at2759"/>
<comment type="caution">
    <text evidence="2">The sequence shown here is derived from an EMBL/GenBank/DDBJ whole genome shotgun (WGS) entry which is preliminary data.</text>
</comment>
<feature type="compositionally biased region" description="Polar residues" evidence="1">
    <location>
        <begin position="133"/>
        <end position="144"/>
    </location>
</feature>
<feature type="compositionally biased region" description="Polar residues" evidence="1">
    <location>
        <begin position="33"/>
        <end position="56"/>
    </location>
</feature>